<dbReference type="InterPro" id="IPR002347">
    <property type="entry name" value="SDR_fam"/>
</dbReference>
<dbReference type="PRINTS" id="PR00080">
    <property type="entry name" value="SDRFAMILY"/>
</dbReference>
<evidence type="ECO:0000256" key="2">
    <source>
        <dbReference type="ARBA" id="ARBA00023002"/>
    </source>
</evidence>
<protein>
    <submittedName>
        <fullName evidence="4">L-xylulose reductase</fullName>
    </submittedName>
</protein>
<dbReference type="PROSITE" id="PS00061">
    <property type="entry name" value="ADH_SHORT"/>
    <property type="match status" value="1"/>
</dbReference>
<comment type="caution">
    <text evidence="4">The sequence shown here is derived from an EMBL/GenBank/DDBJ whole genome shotgun (WGS) entry which is preliminary data.</text>
</comment>
<sequence length="249" mass="26266">MTPRFAGSTALVTGAASGIGAAAAERLAREGARVVALDRDGAALERRYAGVPDIVRVEQDLGGPMPDEFLDSLDSVHRLGDLRILVNAAGVLHRSPAIDHDLGTWEHTLAVNVTAPYRLSQLFVRRRLRLGGPGVIVNVCSIESFTAAPDHVAYTVSKSAMLMLTRAFALELAPHGIRVNGIAPGVTETEMNRSLREDAAAARRLTGRIPMGRFGVPGEQAAAIAFLASPEASYITGAVLPVDGGWLTA</sequence>
<evidence type="ECO:0000259" key="3">
    <source>
        <dbReference type="SMART" id="SM00822"/>
    </source>
</evidence>
<evidence type="ECO:0000313" key="5">
    <source>
        <dbReference type="Proteomes" id="UP000655287"/>
    </source>
</evidence>
<reference evidence="4" key="1">
    <citation type="submission" date="2021-01" db="EMBL/GenBank/DDBJ databases">
        <title>Whole genome shotgun sequence of Sphaerisporangium rufum NBRC 109079.</title>
        <authorList>
            <person name="Komaki H."/>
            <person name="Tamura T."/>
        </authorList>
    </citation>
    <scope>NUCLEOTIDE SEQUENCE</scope>
    <source>
        <strain evidence="4">NBRC 109079</strain>
    </source>
</reference>
<dbReference type="Pfam" id="PF13561">
    <property type="entry name" value="adh_short_C2"/>
    <property type="match status" value="1"/>
</dbReference>
<dbReference type="SMART" id="SM00822">
    <property type="entry name" value="PKS_KR"/>
    <property type="match status" value="1"/>
</dbReference>
<dbReference type="InterPro" id="IPR036291">
    <property type="entry name" value="NAD(P)-bd_dom_sf"/>
</dbReference>
<dbReference type="SUPFAM" id="SSF51735">
    <property type="entry name" value="NAD(P)-binding Rossmann-fold domains"/>
    <property type="match status" value="1"/>
</dbReference>
<dbReference type="EMBL" id="BOOU01000049">
    <property type="protein sequence ID" value="GII78493.1"/>
    <property type="molecule type" value="Genomic_DNA"/>
</dbReference>
<feature type="domain" description="Ketoreductase" evidence="3">
    <location>
        <begin position="8"/>
        <end position="185"/>
    </location>
</feature>
<dbReference type="Proteomes" id="UP000655287">
    <property type="component" value="Unassembled WGS sequence"/>
</dbReference>
<dbReference type="InterPro" id="IPR057326">
    <property type="entry name" value="KR_dom"/>
</dbReference>
<dbReference type="InterPro" id="IPR020904">
    <property type="entry name" value="Sc_DH/Rdtase_CS"/>
</dbReference>
<proteinExistence type="inferred from homology"/>
<evidence type="ECO:0000256" key="1">
    <source>
        <dbReference type="ARBA" id="ARBA00006484"/>
    </source>
</evidence>
<dbReference type="RefSeq" id="WP_203986338.1">
    <property type="nucleotide sequence ID" value="NZ_BOOU01000049.1"/>
</dbReference>
<keyword evidence="2" id="KW-0560">Oxidoreductase</keyword>
<dbReference type="CDD" id="cd05233">
    <property type="entry name" value="SDR_c"/>
    <property type="match status" value="1"/>
</dbReference>
<dbReference type="AlphaFoldDB" id="A0A919V233"/>
<evidence type="ECO:0000313" key="4">
    <source>
        <dbReference type="EMBL" id="GII78493.1"/>
    </source>
</evidence>
<name>A0A919V233_9ACTN</name>
<dbReference type="Gene3D" id="3.40.50.720">
    <property type="entry name" value="NAD(P)-binding Rossmann-like Domain"/>
    <property type="match status" value="1"/>
</dbReference>
<gene>
    <name evidence="4" type="ORF">Sru01_34750</name>
</gene>
<dbReference type="PANTHER" id="PTHR43477:SF1">
    <property type="entry name" value="DIHYDROANTICAPSIN 7-DEHYDROGENASE"/>
    <property type="match status" value="1"/>
</dbReference>
<keyword evidence="5" id="KW-1185">Reference proteome</keyword>
<dbReference type="InterPro" id="IPR051122">
    <property type="entry name" value="SDR_DHRS6-like"/>
</dbReference>
<dbReference type="GO" id="GO:0016491">
    <property type="term" value="F:oxidoreductase activity"/>
    <property type="evidence" value="ECO:0007669"/>
    <property type="project" value="UniProtKB-KW"/>
</dbReference>
<comment type="similarity">
    <text evidence="1">Belongs to the short-chain dehydrogenases/reductases (SDR) family.</text>
</comment>
<dbReference type="PRINTS" id="PR00081">
    <property type="entry name" value="GDHRDH"/>
</dbReference>
<dbReference type="FunFam" id="3.40.50.720:FF:000084">
    <property type="entry name" value="Short-chain dehydrogenase reductase"/>
    <property type="match status" value="1"/>
</dbReference>
<organism evidence="4 5">
    <name type="scientific">Sphaerisporangium rufum</name>
    <dbReference type="NCBI Taxonomy" id="1381558"/>
    <lineage>
        <taxon>Bacteria</taxon>
        <taxon>Bacillati</taxon>
        <taxon>Actinomycetota</taxon>
        <taxon>Actinomycetes</taxon>
        <taxon>Streptosporangiales</taxon>
        <taxon>Streptosporangiaceae</taxon>
        <taxon>Sphaerisporangium</taxon>
    </lineage>
</organism>
<dbReference type="PANTHER" id="PTHR43477">
    <property type="entry name" value="DIHYDROANTICAPSIN 7-DEHYDROGENASE"/>
    <property type="match status" value="1"/>
</dbReference>
<accession>A0A919V233</accession>